<dbReference type="EMBL" id="REGN01009510">
    <property type="protein sequence ID" value="RNA00999.1"/>
    <property type="molecule type" value="Genomic_DNA"/>
</dbReference>
<dbReference type="Proteomes" id="UP000276133">
    <property type="component" value="Unassembled WGS sequence"/>
</dbReference>
<dbReference type="PANTHER" id="PTHR46270:SF2">
    <property type="entry name" value="TIR DOMAIN-CONTAINING PROTEIN"/>
    <property type="match status" value="1"/>
</dbReference>
<dbReference type="InterPro" id="IPR011989">
    <property type="entry name" value="ARM-like"/>
</dbReference>
<sequence length="616" mass="71288">MTIAIEKHTSNSSGDSELNLHASFKKLSSITEPIEFYNQQENERYLNYLTNESYTYAHEATIKTLVSPITKFKNSRIVKNLGKLLLSLTNQSLKFGARIHEMEGIQVLIDIVTDKNLIGILSKTIECKQTIFNSVELFLKYILGSLHNLAKISPKYMNLWRNADSVNRLIDLSNKVNSLVSIKNVCYITVALLATDKEIENLQEITEVTAFLTKTINKCVLQYLDPLKILRTEIQLNDDNVYHSIISVSAHGILWSLTELVQALYALAINDSIKKDIYFRDKINEAIKKIIFNGNEKEVEIGFKLLWQLSFDETVLTDVSNNAELLEKIRSFKNSSNKEIVQNVDGLLWLMEKNLKITPNLDEQKGIKMREKSIVKNKYKHVMISYNRDSRDLCLKIKKDLEKDGHKIWIDVENIHGSSLEAMAKAIEESQCVLMCMTEKYKQSSNCRAEAEYAFQLNKPIIPLIMQQNYKPDGWLGIILGSKIFVNFTKYEYDECLKRVIHEIKEQHGANLIEKPPKEEVDQANSQPVTLDWSHTDIEKWFEDKKLNKTILKELHPMNGRLGSSSLERLKLSILPAFLFFSVNIDKKLIYWNKLYLIHHIWNYTRGSIFYNYINL</sequence>
<evidence type="ECO:0000313" key="3">
    <source>
        <dbReference type="Proteomes" id="UP000276133"/>
    </source>
</evidence>
<protein>
    <recommendedName>
        <fullName evidence="1">TIR domain-containing protein</fullName>
    </recommendedName>
</protein>
<gene>
    <name evidence="2" type="ORF">BpHYR1_043720</name>
</gene>
<dbReference type="SUPFAM" id="SSF48371">
    <property type="entry name" value="ARM repeat"/>
    <property type="match status" value="1"/>
</dbReference>
<dbReference type="GO" id="GO:0007165">
    <property type="term" value="P:signal transduction"/>
    <property type="evidence" value="ECO:0007669"/>
    <property type="project" value="InterPro"/>
</dbReference>
<organism evidence="2 3">
    <name type="scientific">Brachionus plicatilis</name>
    <name type="common">Marine rotifer</name>
    <name type="synonym">Brachionus muelleri</name>
    <dbReference type="NCBI Taxonomy" id="10195"/>
    <lineage>
        <taxon>Eukaryota</taxon>
        <taxon>Metazoa</taxon>
        <taxon>Spiralia</taxon>
        <taxon>Gnathifera</taxon>
        <taxon>Rotifera</taxon>
        <taxon>Eurotatoria</taxon>
        <taxon>Monogononta</taxon>
        <taxon>Pseudotrocha</taxon>
        <taxon>Ploima</taxon>
        <taxon>Brachionidae</taxon>
        <taxon>Brachionus</taxon>
    </lineage>
</organism>
<evidence type="ECO:0000259" key="1">
    <source>
        <dbReference type="PROSITE" id="PS50104"/>
    </source>
</evidence>
<name>A0A3M7PQ08_BRAPC</name>
<dbReference type="SUPFAM" id="SSF52200">
    <property type="entry name" value="Toll/Interleukin receptor TIR domain"/>
    <property type="match status" value="1"/>
</dbReference>
<dbReference type="Pfam" id="PF13676">
    <property type="entry name" value="TIR_2"/>
    <property type="match status" value="1"/>
</dbReference>
<dbReference type="InterPro" id="IPR016024">
    <property type="entry name" value="ARM-type_fold"/>
</dbReference>
<evidence type="ECO:0000313" key="2">
    <source>
        <dbReference type="EMBL" id="RNA00999.1"/>
    </source>
</evidence>
<dbReference type="Gene3D" id="3.40.50.10140">
    <property type="entry name" value="Toll/interleukin-1 receptor homology (TIR) domain"/>
    <property type="match status" value="1"/>
</dbReference>
<dbReference type="InterPro" id="IPR000157">
    <property type="entry name" value="TIR_dom"/>
</dbReference>
<accession>A0A3M7PQ08</accession>
<dbReference type="STRING" id="10195.A0A3M7PQ08"/>
<dbReference type="PANTHER" id="PTHR46270">
    <property type="entry name" value="ARMADILLO-TYPE FOLD-RELATED"/>
    <property type="match status" value="1"/>
</dbReference>
<proteinExistence type="predicted"/>
<feature type="domain" description="TIR" evidence="1">
    <location>
        <begin position="378"/>
        <end position="508"/>
    </location>
</feature>
<keyword evidence="3" id="KW-1185">Reference proteome</keyword>
<comment type="caution">
    <text evidence="2">The sequence shown here is derived from an EMBL/GenBank/DDBJ whole genome shotgun (WGS) entry which is preliminary data.</text>
</comment>
<dbReference type="Gene3D" id="1.25.10.10">
    <property type="entry name" value="Leucine-rich Repeat Variant"/>
    <property type="match status" value="1"/>
</dbReference>
<dbReference type="InterPro" id="IPR035897">
    <property type="entry name" value="Toll_tir_struct_dom_sf"/>
</dbReference>
<dbReference type="PROSITE" id="PS50104">
    <property type="entry name" value="TIR"/>
    <property type="match status" value="1"/>
</dbReference>
<dbReference type="OrthoDB" id="9978456at2759"/>
<dbReference type="AlphaFoldDB" id="A0A3M7PQ08"/>
<reference evidence="2 3" key="1">
    <citation type="journal article" date="2018" name="Sci. Rep.">
        <title>Genomic signatures of local adaptation to the degree of environmental predictability in rotifers.</title>
        <authorList>
            <person name="Franch-Gras L."/>
            <person name="Hahn C."/>
            <person name="Garcia-Roger E.M."/>
            <person name="Carmona M.J."/>
            <person name="Serra M."/>
            <person name="Gomez A."/>
        </authorList>
    </citation>
    <scope>NUCLEOTIDE SEQUENCE [LARGE SCALE GENOMIC DNA]</scope>
    <source>
        <strain evidence="2">HYR1</strain>
    </source>
</reference>